<dbReference type="SUPFAM" id="SSF55658">
    <property type="entry name" value="L9 N-domain-like"/>
    <property type="match status" value="1"/>
</dbReference>
<gene>
    <name evidence="2" type="ORF">BJ322DRAFT_1025180</name>
</gene>
<organism evidence="2 3">
    <name type="scientific">Thelephora terrestris</name>
    <dbReference type="NCBI Taxonomy" id="56493"/>
    <lineage>
        <taxon>Eukaryota</taxon>
        <taxon>Fungi</taxon>
        <taxon>Dikarya</taxon>
        <taxon>Basidiomycota</taxon>
        <taxon>Agaricomycotina</taxon>
        <taxon>Agaricomycetes</taxon>
        <taxon>Thelephorales</taxon>
        <taxon>Thelephoraceae</taxon>
        <taxon>Thelephora</taxon>
    </lineage>
</organism>
<name>A0A9P6H5J3_9AGAM</name>
<feature type="domain" description="Ribonuclease H1 N-terminal" evidence="1">
    <location>
        <begin position="66"/>
        <end position="107"/>
    </location>
</feature>
<dbReference type="Gene3D" id="3.40.970.10">
    <property type="entry name" value="Ribonuclease H1, N-terminal domain"/>
    <property type="match status" value="1"/>
</dbReference>
<reference evidence="2" key="2">
    <citation type="submission" date="2020-11" db="EMBL/GenBank/DDBJ databases">
        <authorList>
            <consortium name="DOE Joint Genome Institute"/>
            <person name="Kuo A."/>
            <person name="Miyauchi S."/>
            <person name="Kiss E."/>
            <person name="Drula E."/>
            <person name="Kohler A."/>
            <person name="Sanchez-Garcia M."/>
            <person name="Andreopoulos B."/>
            <person name="Barry K.W."/>
            <person name="Bonito G."/>
            <person name="Buee M."/>
            <person name="Carver A."/>
            <person name="Chen C."/>
            <person name="Cichocki N."/>
            <person name="Clum A."/>
            <person name="Culley D."/>
            <person name="Crous P.W."/>
            <person name="Fauchery L."/>
            <person name="Girlanda M."/>
            <person name="Hayes R."/>
            <person name="Keri Z."/>
            <person name="Labutti K."/>
            <person name="Lipzen A."/>
            <person name="Lombard V."/>
            <person name="Magnuson J."/>
            <person name="Maillard F."/>
            <person name="Morin E."/>
            <person name="Murat C."/>
            <person name="Nolan M."/>
            <person name="Ohm R."/>
            <person name="Pangilinan J."/>
            <person name="Pereira M."/>
            <person name="Perotto S."/>
            <person name="Peter M."/>
            <person name="Riley R."/>
            <person name="Sitrit Y."/>
            <person name="Stielow B."/>
            <person name="Szollosi G."/>
            <person name="Zifcakova L."/>
            <person name="Stursova M."/>
            <person name="Spatafora J.W."/>
            <person name="Tedersoo L."/>
            <person name="Vaario L.-M."/>
            <person name="Yamada A."/>
            <person name="Yan M."/>
            <person name="Wang P."/>
            <person name="Xu J."/>
            <person name="Bruns T."/>
            <person name="Baldrian P."/>
            <person name="Vilgalys R."/>
            <person name="Henrissat B."/>
            <person name="Grigoriev I.V."/>
            <person name="Hibbett D."/>
            <person name="Nagy L.G."/>
            <person name="Martin F.M."/>
        </authorList>
    </citation>
    <scope>NUCLEOTIDE SEQUENCE</scope>
    <source>
        <strain evidence="2">UH-Tt-Lm1</strain>
    </source>
</reference>
<evidence type="ECO:0000259" key="1">
    <source>
        <dbReference type="Pfam" id="PF01693"/>
    </source>
</evidence>
<protein>
    <recommendedName>
        <fullName evidence="1">Ribonuclease H1 N-terminal domain-containing protein</fullName>
    </recommendedName>
</protein>
<dbReference type="InterPro" id="IPR009027">
    <property type="entry name" value="Ribosomal_bL9/RNase_H1_N"/>
</dbReference>
<keyword evidence="3" id="KW-1185">Reference proteome</keyword>
<dbReference type="OrthoDB" id="3270804at2759"/>
<comment type="caution">
    <text evidence="2">The sequence shown here is derived from an EMBL/GenBank/DDBJ whole genome shotgun (WGS) entry which is preliminary data.</text>
</comment>
<evidence type="ECO:0000313" key="3">
    <source>
        <dbReference type="Proteomes" id="UP000736335"/>
    </source>
</evidence>
<reference evidence="2" key="1">
    <citation type="journal article" date="2020" name="Nat. Commun.">
        <title>Large-scale genome sequencing of mycorrhizal fungi provides insights into the early evolution of symbiotic traits.</title>
        <authorList>
            <person name="Miyauchi S."/>
            <person name="Kiss E."/>
            <person name="Kuo A."/>
            <person name="Drula E."/>
            <person name="Kohler A."/>
            <person name="Sanchez-Garcia M."/>
            <person name="Morin E."/>
            <person name="Andreopoulos B."/>
            <person name="Barry K.W."/>
            <person name="Bonito G."/>
            <person name="Buee M."/>
            <person name="Carver A."/>
            <person name="Chen C."/>
            <person name="Cichocki N."/>
            <person name="Clum A."/>
            <person name="Culley D."/>
            <person name="Crous P.W."/>
            <person name="Fauchery L."/>
            <person name="Girlanda M."/>
            <person name="Hayes R.D."/>
            <person name="Keri Z."/>
            <person name="LaButti K."/>
            <person name="Lipzen A."/>
            <person name="Lombard V."/>
            <person name="Magnuson J."/>
            <person name="Maillard F."/>
            <person name="Murat C."/>
            <person name="Nolan M."/>
            <person name="Ohm R.A."/>
            <person name="Pangilinan J."/>
            <person name="Pereira M.F."/>
            <person name="Perotto S."/>
            <person name="Peter M."/>
            <person name="Pfister S."/>
            <person name="Riley R."/>
            <person name="Sitrit Y."/>
            <person name="Stielow J.B."/>
            <person name="Szollosi G."/>
            <person name="Zifcakova L."/>
            <person name="Stursova M."/>
            <person name="Spatafora J.W."/>
            <person name="Tedersoo L."/>
            <person name="Vaario L.M."/>
            <person name="Yamada A."/>
            <person name="Yan M."/>
            <person name="Wang P."/>
            <person name="Xu J."/>
            <person name="Bruns T."/>
            <person name="Baldrian P."/>
            <person name="Vilgalys R."/>
            <person name="Dunand C."/>
            <person name="Henrissat B."/>
            <person name="Grigoriev I.V."/>
            <person name="Hibbett D."/>
            <person name="Nagy L.G."/>
            <person name="Martin F.M."/>
        </authorList>
    </citation>
    <scope>NUCLEOTIDE SEQUENCE</scope>
    <source>
        <strain evidence="2">UH-Tt-Lm1</strain>
    </source>
</reference>
<evidence type="ECO:0000313" key="2">
    <source>
        <dbReference type="EMBL" id="KAF9778488.1"/>
    </source>
</evidence>
<accession>A0A9P6H5J3</accession>
<dbReference type="Proteomes" id="UP000736335">
    <property type="component" value="Unassembled WGS sequence"/>
</dbReference>
<dbReference type="EMBL" id="WIUZ02000023">
    <property type="protein sequence ID" value="KAF9778488.1"/>
    <property type="molecule type" value="Genomic_DNA"/>
</dbReference>
<dbReference type="Pfam" id="PF01693">
    <property type="entry name" value="Cauli_VI"/>
    <property type="match status" value="1"/>
</dbReference>
<sequence>MFPTIGADDDLNNLLYGRHECRKNCGMSWIQDLSPFAYMIKLDDVRKGTKAVATHPPPHKLGPQKKWYAVLRGQSVGVFNNWDEAGNAVNFISGSRYHGAASEEEAYSVFIVALHSGRVSITHKRGRGGDRVE</sequence>
<dbReference type="AlphaFoldDB" id="A0A9P6H5J3"/>
<proteinExistence type="predicted"/>
<dbReference type="InterPro" id="IPR011320">
    <property type="entry name" value="RNase_H1_N"/>
</dbReference>
<dbReference type="InterPro" id="IPR037056">
    <property type="entry name" value="RNase_H1_N_sf"/>
</dbReference>